<dbReference type="Pfam" id="PF13620">
    <property type="entry name" value="CarboxypepD_reg"/>
    <property type="match status" value="1"/>
</dbReference>
<dbReference type="SUPFAM" id="SSF49464">
    <property type="entry name" value="Carboxypeptidase regulatory domain-like"/>
    <property type="match status" value="1"/>
</dbReference>
<dbReference type="Gene3D" id="2.60.40.1120">
    <property type="entry name" value="Carboxypeptidase-like, regulatory domain"/>
    <property type="match status" value="1"/>
</dbReference>
<reference evidence="5 6" key="1">
    <citation type="submission" date="2019-08" db="EMBL/GenBank/DDBJ databases">
        <title>Complete genome sequence of Terriglobus albidus strain ORNL.</title>
        <authorList>
            <person name="Podar M."/>
        </authorList>
    </citation>
    <scope>NUCLEOTIDE SEQUENCE [LARGE SCALE GENOMIC DNA]</scope>
    <source>
        <strain evidence="5 6">ORNL</strain>
    </source>
</reference>
<sequence>MRRLLWILLFLIPISAVGQTFRGTLSGNVTDAQGAVLTNVKVVLTNPATGTVLNSTTTGTGDFSFTELPVGKYSLSVSSAGFASKKIDDIDIAVSKTTTLRVELAVGSQDTIVDVAADAIQADTTSSALVAVIDSKSVQEMPMNGRNFTQMVKFVPGASALTTSVNGSRITSINFQVDGADNVDPWLGYVASNQGGIAGIAGGLIPIEAIDQFSMQSGGEADQGRNAGANSNMVIKSGTNNLHGDMFYFDRNEYFAAISPVAAVGSKKPLIRNHQGGFTVGGPIWRDRTFFFIAGEVQIAKANTAIVDTVVSDPWITAATANIAKYTDPTTNAPYAANQLSLNLYKVLYPANTKSAAATANNIIMNNTANYNSFNGILKIDHHFSDAHTLSARYLGTTGKQTAPVTSSYYADYFQTAPMHIHNFSVVDTYTITPHVLNQVTLATNYFLQTFNDANQGFYPQQNAGLNLGLSGIIAAGSPTITMSQFDGVGATQPSGRTDVTGHVTDNLHWTLGRHDMKFGGEFRHSNVNQLYFSSARGTFAFDGTRGPWGGSGTALGALSDFLAGMPSNSSGARLLQGNAQRVWTLNTEDLWAQDNIKLNKRLNLNLGVRYTVPGVINAEADDIYMFVPGSTSGSAPGFNKGYYPNYFSGAAPRVGFSYSPFDNDRTVIRGSYGLFYDFPAMNSWIAGITTNGGAAYAQNNPAGDDAAVIYNQTNVRWAVNVNPFASSTAPQVGAYGVNQNFKMPRSSTVSFNIEQQLSRTTLFTIGYVGTFGRHLEVLYNINQPKVSDLAAGVSLANARPYQQTSFQGMNSKFNQKLLAINQLNFAANSNFHSLQTTIKQAAWKGLITTFNYTWSKSLDYASSNTTPMNSYDLKADYGPSTFDNRHVLNGFAYYTLPKFTDKAKRITQGYQVNALVQFTSGTPINPQYSTNVDGTGELKNRPNWNGVSPYVGGAQLATSSSSGRTYRYLQPASVTFSTPANFTYGNLRRDAFTGPIFHTVDFSLIKRTPVTERVMSEFRAEIFNVFNLNNFANPTVTPTSSSYGLITNTRNASSAPGLGVGEPFNIQFAVKLSF</sequence>
<keyword evidence="5" id="KW-0675">Receptor</keyword>
<keyword evidence="6" id="KW-1185">Reference proteome</keyword>
<dbReference type="Proteomes" id="UP000321820">
    <property type="component" value="Chromosome"/>
</dbReference>
<dbReference type="Gene3D" id="2.40.170.20">
    <property type="entry name" value="TonB-dependent receptor, beta-barrel domain"/>
    <property type="match status" value="1"/>
</dbReference>
<dbReference type="InterPro" id="IPR036942">
    <property type="entry name" value="Beta-barrel_TonB_sf"/>
</dbReference>
<evidence type="ECO:0000259" key="4">
    <source>
        <dbReference type="Pfam" id="PF25183"/>
    </source>
</evidence>
<dbReference type="RefSeq" id="WP_147649965.1">
    <property type="nucleotide sequence ID" value="NZ_CP042806.1"/>
</dbReference>
<name>A0A5B9EK07_9BACT</name>
<evidence type="ECO:0000313" key="5">
    <source>
        <dbReference type="EMBL" id="QEE30661.1"/>
    </source>
</evidence>
<gene>
    <name evidence="5" type="ORF">FTW19_23310</name>
</gene>
<evidence type="ECO:0000313" key="6">
    <source>
        <dbReference type="Proteomes" id="UP000321820"/>
    </source>
</evidence>
<evidence type="ECO:0000256" key="2">
    <source>
        <dbReference type="ARBA" id="ARBA00023136"/>
    </source>
</evidence>
<dbReference type="Pfam" id="PF25183">
    <property type="entry name" value="OMP_b-brl_4"/>
    <property type="match status" value="1"/>
</dbReference>
<dbReference type="KEGG" id="talb:FTW19_23310"/>
<organism evidence="5 6">
    <name type="scientific">Terriglobus albidus</name>
    <dbReference type="NCBI Taxonomy" id="1592106"/>
    <lineage>
        <taxon>Bacteria</taxon>
        <taxon>Pseudomonadati</taxon>
        <taxon>Acidobacteriota</taxon>
        <taxon>Terriglobia</taxon>
        <taxon>Terriglobales</taxon>
        <taxon>Acidobacteriaceae</taxon>
        <taxon>Terriglobus</taxon>
    </lineage>
</organism>
<evidence type="ECO:0000256" key="3">
    <source>
        <dbReference type="ARBA" id="ARBA00023237"/>
    </source>
</evidence>
<proteinExistence type="predicted"/>
<protein>
    <submittedName>
        <fullName evidence="5">TonB-dependent receptor</fullName>
    </submittedName>
</protein>
<dbReference type="InterPro" id="IPR008969">
    <property type="entry name" value="CarboxyPept-like_regulatory"/>
</dbReference>
<keyword evidence="3" id="KW-0998">Cell outer membrane</keyword>
<dbReference type="AlphaFoldDB" id="A0A5B9EK07"/>
<accession>A0A5B9EK07</accession>
<dbReference type="EMBL" id="CP042806">
    <property type="protein sequence ID" value="QEE30661.1"/>
    <property type="molecule type" value="Genomic_DNA"/>
</dbReference>
<feature type="domain" description="TonB-dependent transporter Oar-like beta-barrel" evidence="4">
    <location>
        <begin position="234"/>
        <end position="1052"/>
    </location>
</feature>
<dbReference type="GO" id="GO:0009279">
    <property type="term" value="C:cell outer membrane"/>
    <property type="evidence" value="ECO:0007669"/>
    <property type="project" value="UniProtKB-SubCell"/>
</dbReference>
<dbReference type="OrthoDB" id="97893at2"/>
<keyword evidence="2" id="KW-0472">Membrane</keyword>
<dbReference type="InterPro" id="IPR057601">
    <property type="entry name" value="Oar-like_b-barrel"/>
</dbReference>
<evidence type="ECO:0000256" key="1">
    <source>
        <dbReference type="ARBA" id="ARBA00004442"/>
    </source>
</evidence>
<comment type="subcellular location">
    <subcellularLocation>
        <location evidence="1">Cell outer membrane</location>
    </subcellularLocation>
</comment>
<dbReference type="SUPFAM" id="SSF56935">
    <property type="entry name" value="Porins"/>
    <property type="match status" value="1"/>
</dbReference>